<dbReference type="OMA" id="KWILYHV"/>
<sequence>MGTRAPQSSLPEFHDSRLLRVYDIETEKWIIFQTNGDGDVMPIENSGCCGLIYHDYLYVCGATNRKASRRELSLYKLNLRTLTWEYSEPKSGDRPLFRNKFVGWPHEDKLYFFGGYGESPSGVPENDTSHSKIRFLYGKNDFVSDLESNNFLSWNNQLICYDLTNNVWELLQTAGQKPSPRAAHAAVKVDESTVIVFGGRHQNERLNDLYSFDILSNTWRQIVTNQVPWPIGRSWHAMDLVDENRILLHGGLTTDGTPLSDLWTLDLKNMSWNELTNVKSFFAPPLVWHSGRTIANNFYIFGGCSANILQNPKMSDYSSATFVIKFQTDSLKTLCLKALASSAKAKKMSHMLPNNLKLKFSILTNNVTFSSSLMDFAR</sequence>
<organism evidence="3 4">
    <name type="scientific">Romanomermis culicivorax</name>
    <name type="common">Nematode worm</name>
    <dbReference type="NCBI Taxonomy" id="13658"/>
    <lineage>
        <taxon>Eukaryota</taxon>
        <taxon>Metazoa</taxon>
        <taxon>Ecdysozoa</taxon>
        <taxon>Nematoda</taxon>
        <taxon>Enoplea</taxon>
        <taxon>Dorylaimia</taxon>
        <taxon>Mermithida</taxon>
        <taxon>Mermithoidea</taxon>
        <taxon>Mermithidae</taxon>
        <taxon>Romanomermis</taxon>
    </lineage>
</organism>
<dbReference type="Gene3D" id="2.120.10.80">
    <property type="entry name" value="Kelch-type beta propeller"/>
    <property type="match status" value="2"/>
</dbReference>
<evidence type="ECO:0000313" key="4">
    <source>
        <dbReference type="WBParaSite" id="nRc.2.0.1.t45741-RA"/>
    </source>
</evidence>
<dbReference type="Pfam" id="PF24681">
    <property type="entry name" value="Kelch_KLHDC2_KLHL20_DRC7"/>
    <property type="match status" value="1"/>
</dbReference>
<keyword evidence="2" id="KW-0677">Repeat</keyword>
<dbReference type="SUPFAM" id="SSF117281">
    <property type="entry name" value="Kelch motif"/>
    <property type="match status" value="2"/>
</dbReference>
<reference evidence="4" key="1">
    <citation type="submission" date="2022-11" db="UniProtKB">
        <authorList>
            <consortium name="WormBaseParasite"/>
        </authorList>
    </citation>
    <scope>IDENTIFICATION</scope>
</reference>
<dbReference type="InterPro" id="IPR015915">
    <property type="entry name" value="Kelch-typ_b-propeller"/>
</dbReference>
<dbReference type="PANTHER" id="PTHR46228">
    <property type="entry name" value="KELCH DOMAIN-CONTAINING PROTEIN"/>
    <property type="match status" value="1"/>
</dbReference>
<accession>A0A915L7L9</accession>
<keyword evidence="1" id="KW-0880">Kelch repeat</keyword>
<proteinExistence type="predicted"/>
<evidence type="ECO:0000256" key="2">
    <source>
        <dbReference type="ARBA" id="ARBA00022737"/>
    </source>
</evidence>
<evidence type="ECO:0000256" key="1">
    <source>
        <dbReference type="ARBA" id="ARBA00022441"/>
    </source>
</evidence>
<dbReference type="PANTHER" id="PTHR46228:SF2">
    <property type="entry name" value="KELCH REPEAT PROTEIN (AFU_ORTHOLOGUE AFUA_4G14350)"/>
    <property type="match status" value="1"/>
</dbReference>
<dbReference type="WBParaSite" id="nRc.2.0.1.t45741-RA">
    <property type="protein sequence ID" value="nRc.2.0.1.t45741-RA"/>
    <property type="gene ID" value="nRc.2.0.1.g45741"/>
</dbReference>
<keyword evidence="3" id="KW-1185">Reference proteome</keyword>
<protein>
    <submittedName>
        <fullName evidence="4">Uncharacterized protein</fullName>
    </submittedName>
</protein>
<dbReference type="Proteomes" id="UP000887565">
    <property type="component" value="Unplaced"/>
</dbReference>
<name>A0A915L7L9_ROMCU</name>
<dbReference type="AlphaFoldDB" id="A0A915L7L9"/>
<evidence type="ECO:0000313" key="3">
    <source>
        <dbReference type="Proteomes" id="UP000887565"/>
    </source>
</evidence>